<reference evidence="1" key="1">
    <citation type="submission" date="2013-07" db="EMBL/GenBank/DDBJ databases">
        <title>Sub-species coevolution in mutualistic symbiosis.</title>
        <authorList>
            <person name="Murfin K."/>
            <person name="Klassen J."/>
            <person name="Lee M."/>
            <person name="Forst S."/>
            <person name="Stock P."/>
            <person name="Goodrich-Blair H."/>
        </authorList>
    </citation>
    <scope>NUCLEOTIDE SEQUENCE [LARGE SCALE GENOMIC DNA]</scope>
    <source>
        <strain evidence="1">Feltiae Moldova</strain>
    </source>
</reference>
<gene>
    <name evidence="1" type="ORF">XBFM1_520068</name>
</gene>
<dbReference type="AlphaFoldDB" id="A0A077NZH7"/>
<dbReference type="Proteomes" id="UP000028487">
    <property type="component" value="Unassembled WGS sequence"/>
</dbReference>
<name>A0A077NZH7_XENBV</name>
<sequence>MIFNGFTYIFKIKSLVKAYRVNNFWLITSGRESIKKLLRIL</sequence>
<accession>A0A077NZH7</accession>
<dbReference type="EMBL" id="CBSV010000224">
    <property type="protein sequence ID" value="CDH03046.1"/>
    <property type="molecule type" value="Genomic_DNA"/>
</dbReference>
<comment type="caution">
    <text evidence="1">The sequence shown here is derived from an EMBL/GenBank/DDBJ whole genome shotgun (WGS) entry which is preliminary data.</text>
</comment>
<proteinExistence type="predicted"/>
<evidence type="ECO:0000313" key="1">
    <source>
        <dbReference type="EMBL" id="CDH03046.1"/>
    </source>
</evidence>
<organism evidence="1">
    <name type="scientific">Xenorhabdus bovienii str. feltiae Moldova</name>
    <dbReference type="NCBI Taxonomy" id="1398200"/>
    <lineage>
        <taxon>Bacteria</taxon>
        <taxon>Pseudomonadati</taxon>
        <taxon>Pseudomonadota</taxon>
        <taxon>Gammaproteobacteria</taxon>
        <taxon>Enterobacterales</taxon>
        <taxon>Morganellaceae</taxon>
        <taxon>Xenorhabdus</taxon>
    </lineage>
</organism>
<protein>
    <submittedName>
        <fullName evidence="1">Uncharacterized protein</fullName>
    </submittedName>
</protein>
<dbReference type="HOGENOM" id="CLU_3278873_0_0_6"/>